<proteinExistence type="predicted"/>
<sequence>MNAKQAYFTILASLGTAVVRGCSPMPPCGYMSENLKLTNVTGVLHIDIYKYEDCDYFGKPNPYGGEKVTIEVDVESNTILAKRDEPLEIAANDELFSGLRDTPAVDQSGIKIIPYKGDSFLVMGEKFRRPRYYVLNLSGFVRPTEKSDDGGLLSFHDDSGVISFYSERMKRIYFIYGKNGKNKKNTISSCAIDNELSCTTTKTKLDFHHVNTDNKYFKVKVYDSTQLVGLPTGTDTGCGGYKYYSFDQDTLVKSVDTLNGNIFAPIEVDSRIGVAYTVEGGRERGFKIRSEKIVKGLDVSSKNKNKMKVNRKTLKGLFSNLP</sequence>
<organism evidence="2">
    <name type="scientific">Corethron hystrix</name>
    <dbReference type="NCBI Taxonomy" id="216773"/>
    <lineage>
        <taxon>Eukaryota</taxon>
        <taxon>Sar</taxon>
        <taxon>Stramenopiles</taxon>
        <taxon>Ochrophyta</taxon>
        <taxon>Bacillariophyta</taxon>
        <taxon>Coscinodiscophyceae</taxon>
        <taxon>Corethrophycidae</taxon>
        <taxon>Corethrales</taxon>
        <taxon>Corethraceae</taxon>
        <taxon>Corethron</taxon>
    </lineage>
</organism>
<evidence type="ECO:0000313" key="2">
    <source>
        <dbReference type="EMBL" id="CAD8900900.1"/>
    </source>
</evidence>
<gene>
    <name evidence="2" type="ORF">CHYS00102_LOCUS28119</name>
</gene>
<protein>
    <submittedName>
        <fullName evidence="2">Uncharacterized protein</fullName>
    </submittedName>
</protein>
<feature type="chain" id="PRO_5030800929" evidence="1">
    <location>
        <begin position="22"/>
        <end position="322"/>
    </location>
</feature>
<evidence type="ECO:0000256" key="1">
    <source>
        <dbReference type="SAM" id="SignalP"/>
    </source>
</evidence>
<feature type="signal peptide" evidence="1">
    <location>
        <begin position="1"/>
        <end position="21"/>
    </location>
</feature>
<keyword evidence="1" id="KW-0732">Signal</keyword>
<reference evidence="2" key="1">
    <citation type="submission" date="2021-01" db="EMBL/GenBank/DDBJ databases">
        <authorList>
            <person name="Corre E."/>
            <person name="Pelletier E."/>
            <person name="Niang G."/>
            <person name="Scheremetjew M."/>
            <person name="Finn R."/>
            <person name="Kale V."/>
            <person name="Holt S."/>
            <person name="Cochrane G."/>
            <person name="Meng A."/>
            <person name="Brown T."/>
            <person name="Cohen L."/>
        </authorList>
    </citation>
    <scope>NUCLEOTIDE SEQUENCE</scope>
    <source>
        <strain evidence="2">308</strain>
    </source>
</reference>
<accession>A0A7S1BYE2</accession>
<name>A0A7S1BYE2_9STRA</name>
<dbReference type="EMBL" id="HBFR01038538">
    <property type="protein sequence ID" value="CAD8900900.1"/>
    <property type="molecule type" value="Transcribed_RNA"/>
</dbReference>
<dbReference type="AlphaFoldDB" id="A0A7S1BYE2"/>